<feature type="non-terminal residue" evidence="2">
    <location>
        <position position="67"/>
    </location>
</feature>
<dbReference type="OrthoDB" id="5860875at2759"/>
<dbReference type="Proteomes" id="UP000053660">
    <property type="component" value="Unassembled WGS sequence"/>
</dbReference>
<feature type="signal peptide" evidence="1">
    <location>
        <begin position="1"/>
        <end position="19"/>
    </location>
</feature>
<evidence type="ECO:0000313" key="2">
    <source>
        <dbReference type="EMBL" id="KHJ94002.1"/>
    </source>
</evidence>
<organism evidence="2 3">
    <name type="scientific">Oesophagostomum dentatum</name>
    <name type="common">Nodular worm</name>
    <dbReference type="NCBI Taxonomy" id="61180"/>
    <lineage>
        <taxon>Eukaryota</taxon>
        <taxon>Metazoa</taxon>
        <taxon>Ecdysozoa</taxon>
        <taxon>Nematoda</taxon>
        <taxon>Chromadorea</taxon>
        <taxon>Rhabditida</taxon>
        <taxon>Rhabditina</taxon>
        <taxon>Rhabditomorpha</taxon>
        <taxon>Strongyloidea</taxon>
        <taxon>Strongylidae</taxon>
        <taxon>Oesophagostomum</taxon>
    </lineage>
</organism>
<sequence length="67" mass="7361">MSHLIPIFALIFTFSCVHGQMMTGGHTPQNPNDPEFMTRSWKAAKSLNEDASNAGPYLMIPVKVGLI</sequence>
<name>A0A0B1TDU2_OESDE</name>
<protein>
    <submittedName>
        <fullName evidence="2">Uncharacterized protein</fullName>
    </submittedName>
</protein>
<reference evidence="2 3" key="1">
    <citation type="submission" date="2014-03" db="EMBL/GenBank/DDBJ databases">
        <title>Draft genome of the hookworm Oesophagostomum dentatum.</title>
        <authorList>
            <person name="Mitreva M."/>
        </authorList>
    </citation>
    <scope>NUCLEOTIDE SEQUENCE [LARGE SCALE GENOMIC DNA]</scope>
    <source>
        <strain evidence="2 3">OD-Hann</strain>
    </source>
</reference>
<feature type="chain" id="PRO_5002083207" evidence="1">
    <location>
        <begin position="20"/>
        <end position="67"/>
    </location>
</feature>
<gene>
    <name evidence="2" type="ORF">OESDEN_06073</name>
</gene>
<proteinExistence type="predicted"/>
<accession>A0A0B1TDU2</accession>
<evidence type="ECO:0000313" key="3">
    <source>
        <dbReference type="Proteomes" id="UP000053660"/>
    </source>
</evidence>
<keyword evidence="1" id="KW-0732">Signal</keyword>
<keyword evidence="3" id="KW-1185">Reference proteome</keyword>
<dbReference type="EMBL" id="KN550509">
    <property type="protein sequence ID" value="KHJ94002.1"/>
    <property type="molecule type" value="Genomic_DNA"/>
</dbReference>
<dbReference type="AlphaFoldDB" id="A0A0B1TDU2"/>
<evidence type="ECO:0000256" key="1">
    <source>
        <dbReference type="SAM" id="SignalP"/>
    </source>
</evidence>